<organism evidence="2">
    <name type="scientific">Streptomyces sp. NBC_00119</name>
    <dbReference type="NCBI Taxonomy" id="2975659"/>
    <lineage>
        <taxon>Bacteria</taxon>
        <taxon>Bacillati</taxon>
        <taxon>Actinomycetota</taxon>
        <taxon>Actinomycetes</taxon>
        <taxon>Kitasatosporales</taxon>
        <taxon>Streptomycetaceae</taxon>
        <taxon>Streptomyces</taxon>
    </lineage>
</organism>
<dbReference type="Pfam" id="PF01872">
    <property type="entry name" value="RibD_C"/>
    <property type="match status" value="1"/>
</dbReference>
<evidence type="ECO:0000259" key="1">
    <source>
        <dbReference type="Pfam" id="PF01872"/>
    </source>
</evidence>
<dbReference type="GO" id="GO:0008703">
    <property type="term" value="F:5-amino-6-(5-phosphoribosylamino)uracil reductase activity"/>
    <property type="evidence" value="ECO:0007669"/>
    <property type="project" value="InterPro"/>
</dbReference>
<dbReference type="InterPro" id="IPR024072">
    <property type="entry name" value="DHFR-like_dom_sf"/>
</dbReference>
<dbReference type="InterPro" id="IPR002734">
    <property type="entry name" value="RibDG_C"/>
</dbReference>
<evidence type="ECO:0000313" key="2">
    <source>
        <dbReference type="EMBL" id="WTS18605.1"/>
    </source>
</evidence>
<sequence>MGAVVMHNVVSVDGFIADSEDQVGPLFDWYSNGDAEIGVNDKVSVSEVSAEYVRPMWAGIGAMVIGRHLFDITDGWEGSPPAGEHVVVVSHRPRPEGWHPEASYYFVDDVARAVAKARELAGDRTVAVAAGEVGGQALALGAVDEVAMDVVPVVFGSGKRYFGPVDSQHLLEDPHVVIQGDRVLHLRYKVRR</sequence>
<proteinExistence type="predicted"/>
<reference evidence="2" key="1">
    <citation type="submission" date="2022-10" db="EMBL/GenBank/DDBJ databases">
        <title>The complete genomes of actinobacterial strains from the NBC collection.</title>
        <authorList>
            <person name="Joergensen T.S."/>
            <person name="Alvarez Arevalo M."/>
            <person name="Sterndorff E.B."/>
            <person name="Faurdal D."/>
            <person name="Vuksanovic O."/>
            <person name="Mourched A.-S."/>
            <person name="Charusanti P."/>
            <person name="Shaw S."/>
            <person name="Blin K."/>
            <person name="Weber T."/>
        </authorList>
    </citation>
    <scope>NUCLEOTIDE SEQUENCE</scope>
    <source>
        <strain evidence="2">NBC_00119</strain>
    </source>
</reference>
<dbReference type="GO" id="GO:0009231">
    <property type="term" value="P:riboflavin biosynthetic process"/>
    <property type="evidence" value="ECO:0007669"/>
    <property type="project" value="InterPro"/>
</dbReference>
<dbReference type="SUPFAM" id="SSF53597">
    <property type="entry name" value="Dihydrofolate reductase-like"/>
    <property type="match status" value="1"/>
</dbReference>
<feature type="domain" description="Bacterial bifunctional deaminase-reductase C-terminal" evidence="1">
    <location>
        <begin position="4"/>
        <end position="175"/>
    </location>
</feature>
<dbReference type="Gene3D" id="3.40.430.10">
    <property type="entry name" value="Dihydrofolate Reductase, subunit A"/>
    <property type="match status" value="1"/>
</dbReference>
<accession>A0AAU1UMY6</accession>
<dbReference type="EMBL" id="CP108195">
    <property type="protein sequence ID" value="WTS18605.1"/>
    <property type="molecule type" value="Genomic_DNA"/>
</dbReference>
<name>A0AAU1UMY6_9ACTN</name>
<protein>
    <submittedName>
        <fullName evidence="2">Dihydrofolate reductase family protein</fullName>
    </submittedName>
</protein>
<gene>
    <name evidence="2" type="ORF">OHU69_07550</name>
</gene>
<dbReference type="AlphaFoldDB" id="A0AAU1UMY6"/>